<dbReference type="InterPro" id="IPR038461">
    <property type="entry name" value="Schlafen_AlbA_2_dom_sf"/>
</dbReference>
<dbReference type="Gene3D" id="3.30.950.30">
    <property type="entry name" value="Schlafen, AAA domain"/>
    <property type="match status" value="1"/>
</dbReference>
<evidence type="ECO:0000313" key="1">
    <source>
        <dbReference type="EMBL" id="PWK24114.1"/>
    </source>
</evidence>
<gene>
    <name evidence="1" type="ORF">LX92_01701</name>
</gene>
<organism evidence="1 2">
    <name type="scientific">Maribacter polysiphoniae</name>
    <dbReference type="NCBI Taxonomy" id="429344"/>
    <lineage>
        <taxon>Bacteria</taxon>
        <taxon>Pseudomonadati</taxon>
        <taxon>Bacteroidota</taxon>
        <taxon>Flavobacteriia</taxon>
        <taxon>Flavobacteriales</taxon>
        <taxon>Flavobacteriaceae</taxon>
        <taxon>Maribacter</taxon>
    </lineage>
</organism>
<comment type="caution">
    <text evidence="1">The sequence shown here is derived from an EMBL/GenBank/DDBJ whole genome shotgun (WGS) entry which is preliminary data.</text>
</comment>
<evidence type="ECO:0000313" key="2">
    <source>
        <dbReference type="Proteomes" id="UP000245667"/>
    </source>
</evidence>
<accession>A0A316E0X2</accession>
<protein>
    <submittedName>
        <fullName evidence="1">Uncharacterized protein</fullName>
    </submittedName>
</protein>
<reference evidence="1 2" key="1">
    <citation type="submission" date="2018-05" db="EMBL/GenBank/DDBJ databases">
        <title>Genomic Encyclopedia of Archaeal and Bacterial Type Strains, Phase II (KMG-II): from individual species to whole genera.</title>
        <authorList>
            <person name="Goeker M."/>
        </authorList>
    </citation>
    <scope>NUCLEOTIDE SEQUENCE [LARGE SCALE GENOMIC DNA]</scope>
    <source>
        <strain evidence="1 2">DSM 23514</strain>
    </source>
</reference>
<name>A0A316E0X2_9FLAO</name>
<dbReference type="Proteomes" id="UP000245667">
    <property type="component" value="Unassembled WGS sequence"/>
</dbReference>
<dbReference type="EMBL" id="QGGQ01000003">
    <property type="protein sequence ID" value="PWK24114.1"/>
    <property type="molecule type" value="Genomic_DNA"/>
</dbReference>
<dbReference type="AlphaFoldDB" id="A0A316E0X2"/>
<proteinExistence type="predicted"/>
<dbReference type="RefSeq" id="WP_223308344.1">
    <property type="nucleotide sequence ID" value="NZ_JACWLN010000003.1"/>
</dbReference>
<sequence>MGVDDGGTILGLQQDFDTLKKPDSDGFEQYLMQLIALKLGTHLCTLVNVAFFGFGQKQVCCIEILPARMPVYVTLEGRSRFYIRTGNATRELDLPEALVYIGKEKAQYN</sequence>